<comment type="catalytic activity">
    <reaction evidence="1 9">
        <text>Hydrolysis of terminal, non-reducing beta-D-glucosyl residues with release of beta-D-glucose.</text>
        <dbReference type="EC" id="3.2.1.21"/>
    </reaction>
</comment>
<dbReference type="Pfam" id="PF00232">
    <property type="entry name" value="Glyco_hydro_1"/>
    <property type="match status" value="1"/>
</dbReference>
<evidence type="ECO:0000256" key="6">
    <source>
        <dbReference type="ARBA" id="ARBA00023277"/>
    </source>
</evidence>
<dbReference type="InterPro" id="IPR033132">
    <property type="entry name" value="GH_1_N_CS"/>
</dbReference>
<protein>
    <recommendedName>
        <fullName evidence="3 9">Beta-glucosidase</fullName>
        <ecNumber evidence="3 9">3.2.1.21</ecNumber>
    </recommendedName>
</protein>
<evidence type="ECO:0000313" key="11">
    <source>
        <dbReference type="Proteomes" id="UP001500888"/>
    </source>
</evidence>
<dbReference type="PROSITE" id="PS00653">
    <property type="entry name" value="GLYCOSYL_HYDROL_F1_2"/>
    <property type="match status" value="1"/>
</dbReference>
<dbReference type="RefSeq" id="WP_344951501.1">
    <property type="nucleotide sequence ID" value="NZ_BAAAZR010000043.1"/>
</dbReference>
<evidence type="ECO:0000256" key="2">
    <source>
        <dbReference type="ARBA" id="ARBA00010838"/>
    </source>
</evidence>
<dbReference type="SUPFAM" id="SSF51445">
    <property type="entry name" value="(Trans)glycosidases"/>
    <property type="match status" value="1"/>
</dbReference>
<evidence type="ECO:0000256" key="7">
    <source>
        <dbReference type="ARBA" id="ARBA00023295"/>
    </source>
</evidence>
<keyword evidence="5" id="KW-0136">Cellulose degradation</keyword>
<dbReference type="EC" id="3.2.1.21" evidence="3 9"/>
<sequence>MFLWGTATASYQIEGAVAEDGRGDSIWDTFAREPGRIGDGHTGDVACDHYHRWSEDVMLMNALGVNSYRFSISWPRIQPEGRGRINQAGLDFYDRLVDGLCANDIVPAATLFHWDLPQSLEDEGGWLNRDTARHLADYAGIVAERLADRVPMWITLNEPFIHMVFGYALGVHAPGRTLFLDALPAAHHQLLGHGLAVQALRAHGAGKVLITNNCTPVWPASGAAEDLKAAEAYDTLHNRLFHDPILLGKYPDLSAYGVTSMAAVQDGDLEIIAQPLDGLGVNYYNPTRIAAPATAPAPGELPFQDAGVTGYPTTAFGWPVVPDGLREVLAGLKARYGAALPPVYVTENGCSQADEPGPDGVVDDQARITYLDGHIQAVRAAIDEGVDVRGYYVWSLMDNFEWAEGFGQRFGLVHVDFTTQKRTPKASYHWLRERIAARPSP</sequence>
<keyword evidence="4 9" id="KW-0378">Hydrolase</keyword>
<comment type="similarity">
    <text evidence="2 9">Belongs to the glycosyl hydrolase 1 family.</text>
</comment>
<dbReference type="InterPro" id="IPR017853">
    <property type="entry name" value="GH"/>
</dbReference>
<evidence type="ECO:0000256" key="1">
    <source>
        <dbReference type="ARBA" id="ARBA00000448"/>
    </source>
</evidence>
<dbReference type="InterPro" id="IPR001360">
    <property type="entry name" value="Glyco_hydro_1"/>
</dbReference>
<dbReference type="Proteomes" id="UP001500888">
    <property type="component" value="Unassembled WGS sequence"/>
</dbReference>
<keyword evidence="7 9" id="KW-0326">Glycosidase</keyword>
<dbReference type="Gene3D" id="3.20.20.80">
    <property type="entry name" value="Glycosidases"/>
    <property type="match status" value="1"/>
</dbReference>
<dbReference type="EMBL" id="BAAAZR010000043">
    <property type="protein sequence ID" value="GAA3840243.1"/>
    <property type="molecule type" value="Genomic_DNA"/>
</dbReference>
<keyword evidence="6" id="KW-0119">Carbohydrate metabolism</keyword>
<dbReference type="PANTHER" id="PTHR10353">
    <property type="entry name" value="GLYCOSYL HYDROLASE"/>
    <property type="match status" value="1"/>
</dbReference>
<evidence type="ECO:0000256" key="4">
    <source>
        <dbReference type="ARBA" id="ARBA00022801"/>
    </source>
</evidence>
<evidence type="ECO:0000256" key="5">
    <source>
        <dbReference type="ARBA" id="ARBA00023001"/>
    </source>
</evidence>
<evidence type="ECO:0000256" key="9">
    <source>
        <dbReference type="RuleBase" id="RU361175"/>
    </source>
</evidence>
<accession>A0ABP7JBL7</accession>
<name>A0ABP7JBL7_9ACTN</name>
<dbReference type="PRINTS" id="PR00131">
    <property type="entry name" value="GLHYDRLASE1"/>
</dbReference>
<evidence type="ECO:0000256" key="3">
    <source>
        <dbReference type="ARBA" id="ARBA00012744"/>
    </source>
</evidence>
<keyword evidence="11" id="KW-1185">Reference proteome</keyword>
<reference evidence="11" key="1">
    <citation type="journal article" date="2019" name="Int. J. Syst. Evol. Microbiol.">
        <title>The Global Catalogue of Microorganisms (GCM) 10K type strain sequencing project: providing services to taxonomists for standard genome sequencing and annotation.</title>
        <authorList>
            <consortium name="The Broad Institute Genomics Platform"/>
            <consortium name="The Broad Institute Genome Sequencing Center for Infectious Disease"/>
            <person name="Wu L."/>
            <person name="Ma J."/>
        </authorList>
    </citation>
    <scope>NUCLEOTIDE SEQUENCE [LARGE SCALE GENOMIC DNA]</scope>
    <source>
        <strain evidence="11">JCM 16908</strain>
    </source>
</reference>
<keyword evidence="8" id="KW-0624">Polysaccharide degradation</keyword>
<dbReference type="InterPro" id="IPR017736">
    <property type="entry name" value="Glyco_hydro_1_beta-glucosidase"/>
</dbReference>
<dbReference type="NCBIfam" id="TIGR03356">
    <property type="entry name" value="BGL"/>
    <property type="match status" value="1"/>
</dbReference>
<organism evidence="10 11">
    <name type="scientific">Sphaerisporangium flaviroseum</name>
    <dbReference type="NCBI Taxonomy" id="509199"/>
    <lineage>
        <taxon>Bacteria</taxon>
        <taxon>Bacillati</taxon>
        <taxon>Actinomycetota</taxon>
        <taxon>Actinomycetes</taxon>
        <taxon>Streptosporangiales</taxon>
        <taxon>Streptosporangiaceae</taxon>
        <taxon>Sphaerisporangium</taxon>
    </lineage>
</organism>
<evidence type="ECO:0000313" key="10">
    <source>
        <dbReference type="EMBL" id="GAA3840243.1"/>
    </source>
</evidence>
<gene>
    <name evidence="10" type="ORF">GCM10022226_73350</name>
</gene>
<evidence type="ECO:0000256" key="8">
    <source>
        <dbReference type="ARBA" id="ARBA00023326"/>
    </source>
</evidence>
<comment type="caution">
    <text evidence="10">The sequence shown here is derived from an EMBL/GenBank/DDBJ whole genome shotgun (WGS) entry which is preliminary data.</text>
</comment>
<proteinExistence type="inferred from homology"/>
<dbReference type="PANTHER" id="PTHR10353:SF36">
    <property type="entry name" value="LP05116P"/>
    <property type="match status" value="1"/>
</dbReference>